<feature type="non-terminal residue" evidence="2">
    <location>
        <position position="1"/>
    </location>
</feature>
<name>K0R4M2_THAOC</name>
<accession>K0R4M2</accession>
<evidence type="ECO:0000313" key="2">
    <source>
        <dbReference type="EMBL" id="EJK46639.1"/>
    </source>
</evidence>
<comment type="caution">
    <text evidence="2">The sequence shown here is derived from an EMBL/GenBank/DDBJ whole genome shotgun (WGS) entry which is preliminary data.</text>
</comment>
<protein>
    <submittedName>
        <fullName evidence="2">Uncharacterized protein</fullName>
    </submittedName>
</protein>
<dbReference type="Proteomes" id="UP000266841">
    <property type="component" value="Unassembled WGS sequence"/>
</dbReference>
<evidence type="ECO:0000256" key="1">
    <source>
        <dbReference type="SAM" id="MobiDB-lite"/>
    </source>
</evidence>
<feature type="region of interest" description="Disordered" evidence="1">
    <location>
        <begin position="145"/>
        <end position="165"/>
    </location>
</feature>
<evidence type="ECO:0000313" key="3">
    <source>
        <dbReference type="Proteomes" id="UP000266841"/>
    </source>
</evidence>
<organism evidence="2 3">
    <name type="scientific">Thalassiosira oceanica</name>
    <name type="common">Marine diatom</name>
    <dbReference type="NCBI Taxonomy" id="159749"/>
    <lineage>
        <taxon>Eukaryota</taxon>
        <taxon>Sar</taxon>
        <taxon>Stramenopiles</taxon>
        <taxon>Ochrophyta</taxon>
        <taxon>Bacillariophyta</taxon>
        <taxon>Coscinodiscophyceae</taxon>
        <taxon>Thalassiosirophycidae</taxon>
        <taxon>Thalassiosirales</taxon>
        <taxon>Thalassiosiraceae</taxon>
        <taxon>Thalassiosira</taxon>
    </lineage>
</organism>
<dbReference type="EMBL" id="AGNL01047622">
    <property type="protein sequence ID" value="EJK46639.1"/>
    <property type="molecule type" value="Genomic_DNA"/>
</dbReference>
<keyword evidence="3" id="KW-1185">Reference proteome</keyword>
<dbReference type="AlphaFoldDB" id="K0R4M2"/>
<gene>
    <name evidence="2" type="ORF">THAOC_34677</name>
</gene>
<sequence length="165" mass="17853">NPALSPGMKLVIGVAVGVRARVGGKANWTWGKANWTWGKANWTWGKANWTWGKANWTWGKANSCRVAAVSSPSPFPFSVNSLIKLLLRKFPCPGFGLLAVRLLPGAVLLKSSIDSCFANLLVRATGEFVCRRFLVGREVVFETRPPRPHGPVGKGGQEGLVGRAE</sequence>
<proteinExistence type="predicted"/>
<reference evidence="2 3" key="1">
    <citation type="journal article" date="2012" name="Genome Biol.">
        <title>Genome and low-iron response of an oceanic diatom adapted to chronic iron limitation.</title>
        <authorList>
            <person name="Lommer M."/>
            <person name="Specht M."/>
            <person name="Roy A.S."/>
            <person name="Kraemer L."/>
            <person name="Andreson R."/>
            <person name="Gutowska M.A."/>
            <person name="Wolf J."/>
            <person name="Bergner S.V."/>
            <person name="Schilhabel M.B."/>
            <person name="Klostermeier U.C."/>
            <person name="Beiko R.G."/>
            <person name="Rosenstiel P."/>
            <person name="Hippler M."/>
            <person name="Laroche J."/>
        </authorList>
    </citation>
    <scope>NUCLEOTIDE SEQUENCE [LARGE SCALE GENOMIC DNA]</scope>
    <source>
        <strain evidence="2 3">CCMP1005</strain>
    </source>
</reference>